<feature type="transmembrane region" description="Helical" evidence="1">
    <location>
        <begin position="38"/>
        <end position="55"/>
    </location>
</feature>
<dbReference type="GO" id="GO:0005886">
    <property type="term" value="C:plasma membrane"/>
    <property type="evidence" value="ECO:0007669"/>
    <property type="project" value="TreeGrafter"/>
</dbReference>
<proteinExistence type="predicted"/>
<feature type="transmembrane region" description="Helical" evidence="1">
    <location>
        <begin position="67"/>
        <end position="86"/>
    </location>
</feature>
<organism evidence="2 3">
    <name type="scientific">Formimonas warabiya</name>
    <dbReference type="NCBI Taxonomy" id="1761012"/>
    <lineage>
        <taxon>Bacteria</taxon>
        <taxon>Bacillati</taxon>
        <taxon>Bacillota</taxon>
        <taxon>Clostridia</taxon>
        <taxon>Eubacteriales</taxon>
        <taxon>Peptococcaceae</taxon>
        <taxon>Candidatus Formimonas</taxon>
    </lineage>
</organism>
<sequence>MGKYMALLLAGLIGIASGMQPSINTALGRYTGVKGASLVSFCVGVTAVFLLNLFSGNLNQLKGLTAAPWYLWLGGVLGAFMVYSSMYVLPKIGAAAMISVLLTFQLVTGMVIDHYGWLGTPVICLDWMRVVGAILLLIGVKLIVR</sequence>
<dbReference type="RefSeq" id="WP_214659025.1">
    <property type="nucleotide sequence ID" value="NZ_CP017634.1"/>
</dbReference>
<keyword evidence="3" id="KW-1185">Reference proteome</keyword>
<keyword evidence="1" id="KW-0472">Membrane</keyword>
<dbReference type="KEGG" id="fwa:DCMF_01655"/>
<keyword evidence="1" id="KW-1133">Transmembrane helix</keyword>
<name>A0A3G1KMI4_FORW1</name>
<feature type="transmembrane region" description="Helical" evidence="1">
    <location>
        <begin position="92"/>
        <end position="112"/>
    </location>
</feature>
<dbReference type="Pfam" id="PF04657">
    <property type="entry name" value="DMT_YdcZ"/>
    <property type="match status" value="1"/>
</dbReference>
<reference evidence="2 3" key="1">
    <citation type="submission" date="2016-10" db="EMBL/GenBank/DDBJ databases">
        <title>Complete Genome Sequence of Peptococcaceae strain DCMF.</title>
        <authorList>
            <person name="Edwards R.J."/>
            <person name="Holland S.I."/>
            <person name="Deshpande N.P."/>
            <person name="Wong Y.K."/>
            <person name="Ertan H."/>
            <person name="Manefield M."/>
            <person name="Russell T.L."/>
            <person name="Lee M.J."/>
        </authorList>
    </citation>
    <scope>NUCLEOTIDE SEQUENCE [LARGE SCALE GENOMIC DNA]</scope>
    <source>
        <strain evidence="2 3">DCMF</strain>
    </source>
</reference>
<dbReference type="PANTHER" id="PTHR34821:SF2">
    <property type="entry name" value="INNER MEMBRANE PROTEIN YDCZ"/>
    <property type="match status" value="1"/>
</dbReference>
<accession>A0A3G1KMI4</accession>
<evidence type="ECO:0008006" key="4">
    <source>
        <dbReference type="Google" id="ProtNLM"/>
    </source>
</evidence>
<evidence type="ECO:0000313" key="2">
    <source>
        <dbReference type="EMBL" id="ATW23671.1"/>
    </source>
</evidence>
<dbReference type="AlphaFoldDB" id="A0A3G1KMI4"/>
<evidence type="ECO:0000256" key="1">
    <source>
        <dbReference type="SAM" id="Phobius"/>
    </source>
</evidence>
<dbReference type="PANTHER" id="PTHR34821">
    <property type="entry name" value="INNER MEMBRANE PROTEIN YDCZ"/>
    <property type="match status" value="1"/>
</dbReference>
<evidence type="ECO:0000313" key="3">
    <source>
        <dbReference type="Proteomes" id="UP000323521"/>
    </source>
</evidence>
<feature type="transmembrane region" description="Helical" evidence="1">
    <location>
        <begin position="124"/>
        <end position="144"/>
    </location>
</feature>
<dbReference type="InterPro" id="IPR006750">
    <property type="entry name" value="YdcZ"/>
</dbReference>
<dbReference type="Proteomes" id="UP000323521">
    <property type="component" value="Chromosome"/>
</dbReference>
<keyword evidence="1" id="KW-0812">Transmembrane</keyword>
<dbReference type="EMBL" id="CP017634">
    <property type="protein sequence ID" value="ATW23671.1"/>
    <property type="molecule type" value="Genomic_DNA"/>
</dbReference>
<gene>
    <name evidence="2" type="ORF">DCMF_01655</name>
</gene>
<protein>
    <recommendedName>
        <fullName evidence="4">DMT family transporter</fullName>
    </recommendedName>
</protein>